<dbReference type="EMBL" id="JAMXQV010000053">
    <property type="protein sequence ID" value="MCR6490731.1"/>
    <property type="molecule type" value="Genomic_DNA"/>
</dbReference>
<accession>A0A9X2NMY2</accession>
<name>A0A9X2NMY2_9PSEU</name>
<dbReference type="Proteomes" id="UP001144096">
    <property type="component" value="Unassembled WGS sequence"/>
</dbReference>
<proteinExistence type="predicted"/>
<sequence>MKPALPVTRTPSSGVPAGPPVVLLHGFASSGAEDWPARRWAGPLAEAGRETFVVHLPGHRDGPAVAAVEDVTTGVVLRRLAAAVPAGEVDVVGYSLGARLAWSLAAEEVLPVRRLVLGGLSGMDPFAALDPAALRAAVRTGAAEDPLTAGIAGLVRAGDADSLLRLVEGLGREPFDPAAAVPKVPTLFLAGTADPMAAGIETVAGRLPDARLQHVPGDHQGALASDELRTAVFGFLMD</sequence>
<evidence type="ECO:0000259" key="1">
    <source>
        <dbReference type="Pfam" id="PF00561"/>
    </source>
</evidence>
<keyword evidence="3" id="KW-1185">Reference proteome</keyword>
<comment type="caution">
    <text evidence="2">The sequence shown here is derived from an EMBL/GenBank/DDBJ whole genome shotgun (WGS) entry which is preliminary data.</text>
</comment>
<gene>
    <name evidence="2" type="ORF">M8542_48845</name>
</gene>
<reference evidence="2" key="1">
    <citation type="submission" date="2022-06" db="EMBL/GenBank/DDBJ databases">
        <title>Amycolatopsis iheyaensis sp. nov., a new species of the genus Amycolatopsis isolated from soil in Iheya island, Japan.</title>
        <authorList>
            <person name="Ngamcharungchit C."/>
            <person name="Kanto H."/>
            <person name="Take A."/>
            <person name="Intra B."/>
            <person name="Matsumoto A."/>
            <person name="Panbangred W."/>
            <person name="Inahashi Y."/>
        </authorList>
    </citation>
    <scope>NUCLEOTIDE SEQUENCE</scope>
    <source>
        <strain evidence="2">OK19-0408</strain>
    </source>
</reference>
<dbReference type="InterPro" id="IPR000073">
    <property type="entry name" value="AB_hydrolase_1"/>
</dbReference>
<feature type="domain" description="AB hydrolase-1" evidence="1">
    <location>
        <begin position="19"/>
        <end position="136"/>
    </location>
</feature>
<dbReference type="Gene3D" id="3.40.50.1820">
    <property type="entry name" value="alpha/beta hydrolase"/>
    <property type="match status" value="1"/>
</dbReference>
<organism evidence="2 3">
    <name type="scientific">Amycolatopsis iheyensis</name>
    <dbReference type="NCBI Taxonomy" id="2945988"/>
    <lineage>
        <taxon>Bacteria</taxon>
        <taxon>Bacillati</taxon>
        <taxon>Actinomycetota</taxon>
        <taxon>Actinomycetes</taxon>
        <taxon>Pseudonocardiales</taxon>
        <taxon>Pseudonocardiaceae</taxon>
        <taxon>Amycolatopsis</taxon>
    </lineage>
</organism>
<dbReference type="SUPFAM" id="SSF53474">
    <property type="entry name" value="alpha/beta-Hydrolases"/>
    <property type="match status" value="1"/>
</dbReference>
<protein>
    <submittedName>
        <fullName evidence="2">Alpha/beta hydrolase</fullName>
    </submittedName>
</protein>
<dbReference type="Pfam" id="PF00561">
    <property type="entry name" value="Abhydrolase_1"/>
    <property type="match status" value="1"/>
</dbReference>
<dbReference type="GO" id="GO:0016787">
    <property type="term" value="F:hydrolase activity"/>
    <property type="evidence" value="ECO:0007669"/>
    <property type="project" value="UniProtKB-KW"/>
</dbReference>
<evidence type="ECO:0000313" key="2">
    <source>
        <dbReference type="EMBL" id="MCR6490731.1"/>
    </source>
</evidence>
<evidence type="ECO:0000313" key="3">
    <source>
        <dbReference type="Proteomes" id="UP001144096"/>
    </source>
</evidence>
<keyword evidence="2" id="KW-0378">Hydrolase</keyword>
<dbReference type="RefSeq" id="WP_257927303.1">
    <property type="nucleotide sequence ID" value="NZ_JAMXQV010000053.1"/>
</dbReference>
<dbReference type="AlphaFoldDB" id="A0A9X2NMY2"/>
<dbReference type="InterPro" id="IPR029058">
    <property type="entry name" value="AB_hydrolase_fold"/>
</dbReference>